<dbReference type="Proteomes" id="UP001623592">
    <property type="component" value="Unassembled WGS sequence"/>
</dbReference>
<name>A0ABW8TFL3_9CLOT</name>
<evidence type="ECO:0000313" key="1">
    <source>
        <dbReference type="EMBL" id="MFL0251116.1"/>
    </source>
</evidence>
<accession>A0ABW8TFL3</accession>
<reference evidence="1 2" key="1">
    <citation type="submission" date="2024-11" db="EMBL/GenBank/DDBJ databases">
        <authorList>
            <person name="Heng Y.C."/>
            <person name="Lim A.C.H."/>
            <person name="Lee J.K.Y."/>
            <person name="Kittelmann S."/>
        </authorList>
    </citation>
    <scope>NUCLEOTIDE SEQUENCE [LARGE SCALE GENOMIC DNA]</scope>
    <source>
        <strain evidence="1 2">WILCCON 0114</strain>
    </source>
</reference>
<protein>
    <submittedName>
        <fullName evidence="1">Arginase</fullName>
    </submittedName>
</protein>
<proteinExistence type="predicted"/>
<dbReference type="RefSeq" id="WP_406787773.1">
    <property type="nucleotide sequence ID" value="NZ_JBJIAA010000009.1"/>
</dbReference>
<gene>
    <name evidence="1" type="ORF">ACJDT4_11835</name>
</gene>
<sequence length="234" mass="27926">MVKALLSIDWDYFIPIKREWCGSYFESKKNVQALWYKRYFKGKERGEDIVDEVKVGIDLNAFWKRVKGIFNFDKNIKIYITDSHKWSYYIARDDECSAVFNIDAHSDLGYEGINSLLFEVNCSNWLGKLFGDKIINKGYIMYSPYTYENKNDFEEINNKFAIKYCNIKKLNSKIDISTIHICRSGMWTPPWLDYRFYEFCHGILGNYIVEHCSRRSWNIENMTLSEKLDYLYCS</sequence>
<comment type="caution">
    <text evidence="1">The sequence shown here is derived from an EMBL/GenBank/DDBJ whole genome shotgun (WGS) entry which is preliminary data.</text>
</comment>
<evidence type="ECO:0000313" key="2">
    <source>
        <dbReference type="Proteomes" id="UP001623592"/>
    </source>
</evidence>
<organism evidence="1 2">
    <name type="scientific">Clostridium neuense</name>
    <dbReference type="NCBI Taxonomy" id="1728934"/>
    <lineage>
        <taxon>Bacteria</taxon>
        <taxon>Bacillati</taxon>
        <taxon>Bacillota</taxon>
        <taxon>Clostridia</taxon>
        <taxon>Eubacteriales</taxon>
        <taxon>Clostridiaceae</taxon>
        <taxon>Clostridium</taxon>
    </lineage>
</organism>
<dbReference type="EMBL" id="JBJIAA010000009">
    <property type="protein sequence ID" value="MFL0251116.1"/>
    <property type="molecule type" value="Genomic_DNA"/>
</dbReference>
<keyword evidence="2" id="KW-1185">Reference proteome</keyword>